<dbReference type="RefSeq" id="WP_129402217.1">
    <property type="nucleotide sequence ID" value="NZ_SDWT01000004.1"/>
</dbReference>
<dbReference type="PANTHER" id="PTHR40763">
    <property type="entry name" value="MEMBRANE PROTEIN-RELATED"/>
    <property type="match status" value="1"/>
</dbReference>
<feature type="region of interest" description="Disordered" evidence="1">
    <location>
        <begin position="1"/>
        <end position="23"/>
    </location>
</feature>
<dbReference type="AlphaFoldDB" id="A0A4Q2RP02"/>
<evidence type="ECO:0000256" key="2">
    <source>
        <dbReference type="SAM" id="Phobius"/>
    </source>
</evidence>
<proteinExistence type="predicted"/>
<dbReference type="InterPro" id="IPR012551">
    <property type="entry name" value="DUF1707_SHOCT-like"/>
</dbReference>
<reference evidence="4 5" key="1">
    <citation type="submission" date="2019-01" db="EMBL/GenBank/DDBJ databases">
        <title>Novel species of Nocardioides.</title>
        <authorList>
            <person name="Liu Q."/>
            <person name="Xin Y.-H."/>
        </authorList>
    </citation>
    <scope>NUCLEOTIDE SEQUENCE [LARGE SCALE GENOMIC DNA]</scope>
    <source>
        <strain evidence="4 5">CGMCC 4.6882</strain>
    </source>
</reference>
<evidence type="ECO:0000313" key="4">
    <source>
        <dbReference type="EMBL" id="RYB90547.1"/>
    </source>
</evidence>
<keyword evidence="5" id="KW-1185">Reference proteome</keyword>
<dbReference type="EMBL" id="SDWT01000004">
    <property type="protein sequence ID" value="RYB90547.1"/>
    <property type="molecule type" value="Genomic_DNA"/>
</dbReference>
<evidence type="ECO:0000313" key="5">
    <source>
        <dbReference type="Proteomes" id="UP000294071"/>
    </source>
</evidence>
<dbReference type="OrthoDB" id="4803675at2"/>
<organism evidence="4 5">
    <name type="scientific">Nocardioides oleivorans</name>
    <dbReference type="NCBI Taxonomy" id="273676"/>
    <lineage>
        <taxon>Bacteria</taxon>
        <taxon>Bacillati</taxon>
        <taxon>Actinomycetota</taxon>
        <taxon>Actinomycetes</taxon>
        <taxon>Propionibacteriales</taxon>
        <taxon>Nocardioidaceae</taxon>
        <taxon>Nocardioides</taxon>
    </lineage>
</organism>
<gene>
    <name evidence="4" type="ORF">EUA93_20635</name>
</gene>
<comment type="caution">
    <text evidence="4">The sequence shown here is derived from an EMBL/GenBank/DDBJ whole genome shotgun (WGS) entry which is preliminary data.</text>
</comment>
<dbReference type="Pfam" id="PF08044">
    <property type="entry name" value="DUF1707"/>
    <property type="match status" value="1"/>
</dbReference>
<dbReference type="PANTHER" id="PTHR40763:SF4">
    <property type="entry name" value="DUF1707 DOMAIN-CONTAINING PROTEIN"/>
    <property type="match status" value="1"/>
</dbReference>
<name>A0A4Q2RP02_9ACTN</name>
<evidence type="ECO:0000256" key="1">
    <source>
        <dbReference type="SAM" id="MobiDB-lite"/>
    </source>
</evidence>
<keyword evidence="2" id="KW-0812">Transmembrane</keyword>
<keyword evidence="2" id="KW-0472">Membrane</keyword>
<sequence length="188" mass="21043">MSSSDVWARFEHDPRSPQAARLRASDKDRDVAFEALGEAFAEGRLDHEEYDERLTAVSTAKVLGDVVPQLQDLVPDAPTGALARRAGGSVVRPDVHEQAVAKWRSDRREAVTGFIGLSVLLWTIWAVTMLGGFPWPLFPTGFALMNLVRTVVQKQDIIEAHEKRLLKREKKALDLERQKQKELESGSD</sequence>
<feature type="transmembrane region" description="Helical" evidence="2">
    <location>
        <begin position="111"/>
        <end position="135"/>
    </location>
</feature>
<accession>A0A4Q2RP02</accession>
<evidence type="ECO:0000259" key="3">
    <source>
        <dbReference type="Pfam" id="PF08044"/>
    </source>
</evidence>
<dbReference type="Proteomes" id="UP000294071">
    <property type="component" value="Unassembled WGS sequence"/>
</dbReference>
<feature type="domain" description="DUF1707" evidence="3">
    <location>
        <begin position="22"/>
        <end position="73"/>
    </location>
</feature>
<protein>
    <submittedName>
        <fullName evidence="4">DUF1707 domain-containing protein</fullName>
    </submittedName>
</protein>
<keyword evidence="2" id="KW-1133">Transmembrane helix</keyword>